<proteinExistence type="predicted"/>
<gene>
    <name evidence="2" type="ORF">SAMN02983003_0699</name>
</gene>
<dbReference type="RefSeq" id="WP_072339041.1">
    <property type="nucleotide sequence ID" value="NZ_FPKU01000001.1"/>
</dbReference>
<sequence>MDEQAATDWFSKPGDAVRAVMHRRGVSAQELSAAFEEGMNTVRAICDGSLAINPKIASVLADRLGGDEAFWLKRQANFEVAINRAVAMAAASEPEAWLTRVPAPSGRKLPANINADKLREELRSRLVYFNVPKFDSWEQQYGSLIGATRFRTSETFKSSDEAVLRWLRRGEMEAELSETGVWSPGNLQDRLEQIRKLVHVSKPERFLPSLRALFAEVGVALIVVRAPNGCRASGASRMVSPDKSMILMSFRHRSDDHFWFTLFHEIGHLLLHKAATFVDQDDTFGDEQSEREANDFASSCLIPIDRVGELEEINPTRDSIIRFSRSVGVSPGITVGQLQHRKVLAHNQMNSLKRRWTWDEIEPALV</sequence>
<dbReference type="InterPro" id="IPR010359">
    <property type="entry name" value="IrrE_HExxH"/>
</dbReference>
<name>A0A1K2HUB9_9HYPH</name>
<dbReference type="Proteomes" id="UP000183447">
    <property type="component" value="Unassembled WGS sequence"/>
</dbReference>
<evidence type="ECO:0000313" key="2">
    <source>
        <dbReference type="EMBL" id="SFZ81801.1"/>
    </source>
</evidence>
<keyword evidence="3" id="KW-1185">Reference proteome</keyword>
<accession>A0A1K2HUB9</accession>
<dbReference type="EMBL" id="FPKU01000001">
    <property type="protein sequence ID" value="SFZ81801.1"/>
    <property type="molecule type" value="Genomic_DNA"/>
</dbReference>
<dbReference type="Gene3D" id="1.10.260.40">
    <property type="entry name" value="lambda repressor-like DNA-binding domains"/>
    <property type="match status" value="1"/>
</dbReference>
<dbReference type="Pfam" id="PF06114">
    <property type="entry name" value="Peptidase_M78"/>
    <property type="match status" value="1"/>
</dbReference>
<evidence type="ECO:0000259" key="1">
    <source>
        <dbReference type="Pfam" id="PF06114"/>
    </source>
</evidence>
<dbReference type="PANTHER" id="PTHR43236:SF2">
    <property type="entry name" value="BLL0069 PROTEIN"/>
    <property type="match status" value="1"/>
</dbReference>
<feature type="domain" description="IrrE N-terminal-like" evidence="1">
    <location>
        <begin position="251"/>
        <end position="331"/>
    </location>
</feature>
<dbReference type="GO" id="GO:0003677">
    <property type="term" value="F:DNA binding"/>
    <property type="evidence" value="ECO:0007669"/>
    <property type="project" value="InterPro"/>
</dbReference>
<protein>
    <recommendedName>
        <fullName evidence="1">IrrE N-terminal-like domain-containing protein</fullName>
    </recommendedName>
</protein>
<dbReference type="PANTHER" id="PTHR43236">
    <property type="entry name" value="ANTITOXIN HIGA1"/>
    <property type="match status" value="1"/>
</dbReference>
<organism evidence="2 3">
    <name type="scientific">Devosia enhydra</name>
    <dbReference type="NCBI Taxonomy" id="665118"/>
    <lineage>
        <taxon>Bacteria</taxon>
        <taxon>Pseudomonadati</taxon>
        <taxon>Pseudomonadota</taxon>
        <taxon>Alphaproteobacteria</taxon>
        <taxon>Hyphomicrobiales</taxon>
        <taxon>Devosiaceae</taxon>
        <taxon>Devosia</taxon>
    </lineage>
</organism>
<evidence type="ECO:0000313" key="3">
    <source>
        <dbReference type="Proteomes" id="UP000183447"/>
    </source>
</evidence>
<dbReference type="Gene3D" id="1.10.10.2910">
    <property type="match status" value="1"/>
</dbReference>
<dbReference type="SUPFAM" id="SSF47413">
    <property type="entry name" value="lambda repressor-like DNA-binding domains"/>
    <property type="match status" value="1"/>
</dbReference>
<dbReference type="STRING" id="665118.SAMN02983003_0699"/>
<dbReference type="InterPro" id="IPR052345">
    <property type="entry name" value="Rad_response_metalloprotease"/>
</dbReference>
<dbReference type="OrthoDB" id="9796786at2"/>
<dbReference type="InterPro" id="IPR010982">
    <property type="entry name" value="Lambda_DNA-bd_dom_sf"/>
</dbReference>
<dbReference type="AlphaFoldDB" id="A0A1K2HUB9"/>
<reference evidence="2 3" key="1">
    <citation type="submission" date="2016-11" db="EMBL/GenBank/DDBJ databases">
        <authorList>
            <person name="Jaros S."/>
            <person name="Januszkiewicz K."/>
            <person name="Wedrychowicz H."/>
        </authorList>
    </citation>
    <scope>NUCLEOTIDE SEQUENCE [LARGE SCALE GENOMIC DNA]</scope>
    <source>
        <strain evidence="2 3">ATCC 23634</strain>
    </source>
</reference>